<dbReference type="InterPro" id="IPR038645">
    <property type="entry name" value="TTC5_OB_sf"/>
</dbReference>
<organism evidence="2 3">
    <name type="scientific">Mytilus coruscus</name>
    <name type="common">Sea mussel</name>
    <dbReference type="NCBI Taxonomy" id="42192"/>
    <lineage>
        <taxon>Eukaryota</taxon>
        <taxon>Metazoa</taxon>
        <taxon>Spiralia</taxon>
        <taxon>Lophotrochozoa</taxon>
        <taxon>Mollusca</taxon>
        <taxon>Bivalvia</taxon>
        <taxon>Autobranchia</taxon>
        <taxon>Pteriomorphia</taxon>
        <taxon>Mytilida</taxon>
        <taxon>Mytiloidea</taxon>
        <taxon>Mytilidae</taxon>
        <taxon>Mytilinae</taxon>
        <taxon>Mytilus</taxon>
    </lineage>
</organism>
<name>A0A6J8AXR7_MYTCO</name>
<dbReference type="AlphaFoldDB" id="A0A6J8AXR7"/>
<feature type="domain" description="Tetratricopeptide repeat protein 5 OB fold" evidence="1">
    <location>
        <begin position="306"/>
        <end position="417"/>
    </location>
</feature>
<dbReference type="Pfam" id="PF16669">
    <property type="entry name" value="TTC5_OB"/>
    <property type="match status" value="1"/>
</dbReference>
<dbReference type="InterPro" id="IPR032076">
    <property type="entry name" value="TTC5_OB"/>
</dbReference>
<proteinExistence type="predicted"/>
<evidence type="ECO:0000259" key="1">
    <source>
        <dbReference type="Pfam" id="PF16669"/>
    </source>
</evidence>
<sequence>MEKAKEAVENLYSFRDHYFEKFPLEKAIDKNDDVKKEMTKTVQVLDGLKDEITNKAIFHMLRGRALNVLPTFDPLAEEALSKAVKLDPKLVDAWNELGESYWKKGEVPAAKNCFVGALGHVKNKVSLRNLSMVLKQLSGSPSDKLKMIEESVEKAKDAVQLDIHDGTSWLVLGNAYLSLFFAAGQNPKSLKQSMSAYLQAEKDSVAKNNPDLHFNRSVAFKYEEDYQAAVDGFSMASKLDPTWTEPGDHEKNLMSYLTNLRDLTENKGKIKDKKIKALVQTIKDVDLGPYDGGKYTGPSGKTINLVRCKFCDLKPQLNAEKVILGKVVCTVQSYEPVPFSFCMVDDDEQCLPVNVYNLSQGSGVKIGDSVSIPEPYLQTIKVSHKDLNLNFKSIRVNSPLVLVVNGKKLGIDKQAPSVLAVSAVSQ</sequence>
<dbReference type="Gene3D" id="1.25.40.10">
    <property type="entry name" value="Tetratricopeptide repeat domain"/>
    <property type="match status" value="1"/>
</dbReference>
<evidence type="ECO:0000313" key="2">
    <source>
        <dbReference type="EMBL" id="CAC5375296.1"/>
    </source>
</evidence>
<dbReference type="OrthoDB" id="423589at2759"/>
<dbReference type="InterPro" id="IPR011990">
    <property type="entry name" value="TPR-like_helical_dom_sf"/>
</dbReference>
<protein>
    <submittedName>
        <fullName evidence="2">Tetratricopeptide repeat protein 5</fullName>
    </submittedName>
</protein>
<dbReference type="InterPro" id="IPR019734">
    <property type="entry name" value="TPR_rpt"/>
</dbReference>
<dbReference type="SUPFAM" id="SSF48452">
    <property type="entry name" value="TPR-like"/>
    <property type="match status" value="2"/>
</dbReference>
<dbReference type="Proteomes" id="UP000507470">
    <property type="component" value="Unassembled WGS sequence"/>
</dbReference>
<keyword evidence="3" id="KW-1185">Reference proteome</keyword>
<dbReference type="Gene3D" id="2.40.50.550">
    <property type="match status" value="1"/>
</dbReference>
<dbReference type="SMART" id="SM00028">
    <property type="entry name" value="TPR"/>
    <property type="match status" value="2"/>
</dbReference>
<accession>A0A6J8AXR7</accession>
<gene>
    <name evidence="2" type="ORF">MCOR_12348</name>
</gene>
<dbReference type="EMBL" id="CACVKT020002142">
    <property type="protein sequence ID" value="CAC5375296.1"/>
    <property type="molecule type" value="Genomic_DNA"/>
</dbReference>
<evidence type="ECO:0000313" key="3">
    <source>
        <dbReference type="Proteomes" id="UP000507470"/>
    </source>
</evidence>
<reference evidence="2 3" key="1">
    <citation type="submission" date="2020-06" db="EMBL/GenBank/DDBJ databases">
        <authorList>
            <person name="Li R."/>
            <person name="Bekaert M."/>
        </authorList>
    </citation>
    <scope>NUCLEOTIDE SEQUENCE [LARGE SCALE GENOMIC DNA]</scope>
    <source>
        <strain evidence="3">wild</strain>
    </source>
</reference>